<comment type="subcellular location">
    <subcellularLocation>
        <location evidence="1 10">Cytoplasm</location>
    </subcellularLocation>
</comment>
<dbReference type="PIRSF" id="PIRSF000804">
    <property type="entry name" value="DNA_pol_III_b"/>
    <property type="match status" value="1"/>
</dbReference>
<evidence type="ECO:0000256" key="6">
    <source>
        <dbReference type="ARBA" id="ARBA00022695"/>
    </source>
</evidence>
<protein>
    <recommendedName>
        <fullName evidence="3 10">Beta sliding clamp</fullName>
    </recommendedName>
</protein>
<dbReference type="Pfam" id="PF02768">
    <property type="entry name" value="DNA_pol3_beta_3"/>
    <property type="match status" value="1"/>
</dbReference>
<dbReference type="GO" id="GO:0009360">
    <property type="term" value="C:DNA polymerase III complex"/>
    <property type="evidence" value="ECO:0007669"/>
    <property type="project" value="InterPro"/>
</dbReference>
<evidence type="ECO:0000256" key="1">
    <source>
        <dbReference type="ARBA" id="ARBA00004496"/>
    </source>
</evidence>
<dbReference type="SUPFAM" id="SSF55979">
    <property type="entry name" value="DNA clamp"/>
    <property type="match status" value="3"/>
</dbReference>
<name>A0A292YB44_9BACT</name>
<feature type="domain" description="DNA polymerase III beta sliding clamp central" evidence="12">
    <location>
        <begin position="127"/>
        <end position="233"/>
    </location>
</feature>
<evidence type="ECO:0000313" key="15">
    <source>
        <dbReference type="Proteomes" id="UP000217944"/>
    </source>
</evidence>
<keyword evidence="15" id="KW-1185">Reference proteome</keyword>
<proteinExistence type="inferred from homology"/>
<gene>
    <name evidence="14" type="ORF">LNAT_P0044</name>
</gene>
<evidence type="ECO:0000256" key="3">
    <source>
        <dbReference type="ARBA" id="ARBA00021035"/>
    </source>
</evidence>
<reference evidence="14 15" key="1">
    <citation type="journal article" date="2017" name="Syst. Appl. Microbiol.">
        <title>Lebetimonas natsushimae sp. nov., a novel strictly anaerobic, moderately thermophilic chemoautotroph isolated from a deep-sea hydrothermal vent polychaete nest in the Mid-Okinawa Trough.</title>
        <authorList>
            <person name="Nagata R."/>
            <person name="Takaki Y."/>
            <person name="Tame A."/>
            <person name="Nunoura T."/>
            <person name="Muto H."/>
            <person name="Mino S."/>
            <person name="Sawayama S."/>
            <person name="Takai K."/>
            <person name="Nakagawa S."/>
        </authorList>
    </citation>
    <scope>NUCLEOTIDE SEQUENCE [LARGE SCALE GENOMIC DNA]</scope>
    <source>
        <strain evidence="14 15">HS1857</strain>
    </source>
</reference>
<evidence type="ECO:0000256" key="9">
    <source>
        <dbReference type="ARBA" id="ARBA00023125"/>
    </source>
</evidence>
<evidence type="ECO:0000259" key="13">
    <source>
        <dbReference type="Pfam" id="PF02768"/>
    </source>
</evidence>
<dbReference type="GO" id="GO:0003887">
    <property type="term" value="F:DNA-directed DNA polymerase activity"/>
    <property type="evidence" value="ECO:0007669"/>
    <property type="project" value="UniProtKB-UniRule"/>
</dbReference>
<dbReference type="CDD" id="cd00140">
    <property type="entry name" value="beta_clamp"/>
    <property type="match status" value="1"/>
</dbReference>
<dbReference type="NCBIfam" id="TIGR00663">
    <property type="entry name" value="dnan"/>
    <property type="match status" value="1"/>
</dbReference>
<dbReference type="InterPro" id="IPR046938">
    <property type="entry name" value="DNA_clamp_sf"/>
</dbReference>
<dbReference type="Gene3D" id="3.10.150.10">
    <property type="entry name" value="DNA Polymerase III, subunit A, domain 2"/>
    <property type="match status" value="3"/>
</dbReference>
<keyword evidence="8 10" id="KW-0239">DNA-directed DNA polymerase</keyword>
<dbReference type="GO" id="GO:0005737">
    <property type="term" value="C:cytoplasm"/>
    <property type="evidence" value="ECO:0007669"/>
    <property type="project" value="UniProtKB-SubCell"/>
</dbReference>
<dbReference type="OrthoDB" id="8421503at2"/>
<dbReference type="InterPro" id="IPR001001">
    <property type="entry name" value="DNA_polIII_beta"/>
</dbReference>
<evidence type="ECO:0000256" key="8">
    <source>
        <dbReference type="ARBA" id="ARBA00022932"/>
    </source>
</evidence>
<dbReference type="PANTHER" id="PTHR30478">
    <property type="entry name" value="DNA POLYMERASE III SUBUNIT BETA"/>
    <property type="match status" value="1"/>
</dbReference>
<sequence>MHIKIEKPLIESILSNVQGFTEKKDNTQITSHILINADDKLTIKATDKEIGIKITTDCEIIKKGKITINAKKFNDIIKALKNKEIEIYSQNNKIVIKQDTSIYQLISFDPNQFPEFPDTNDLEEINVNIEEFQDAIKKIYPVIDNNNPKYELNGALFDLKEKSNFVSTDTRRLAIYYSNAKAKENKIIVPKRSLAEIKRIIRDDMKIFYDDVYLILENDSTFFFTKLINGKFPAYEKIIPQQLKYELEIDKNEFLSHLKQISIISNEVKISIKNNLIEFESISEESMQAKTSFEINSDIEQFTFAVNSKYIIDFLAVIDTDTFTLGINEPNIPFVLKSENFLTIVMPLNI</sequence>
<evidence type="ECO:0000256" key="2">
    <source>
        <dbReference type="ARBA" id="ARBA00010752"/>
    </source>
</evidence>
<dbReference type="Proteomes" id="UP000217944">
    <property type="component" value="Unassembled WGS sequence"/>
</dbReference>
<dbReference type="PANTHER" id="PTHR30478:SF0">
    <property type="entry name" value="BETA SLIDING CLAMP"/>
    <property type="match status" value="1"/>
</dbReference>
<dbReference type="EMBL" id="BDME01000001">
    <property type="protein sequence ID" value="GAX86749.1"/>
    <property type="molecule type" value="Genomic_DNA"/>
</dbReference>
<comment type="function">
    <text evidence="10">Confers DNA tethering and processivity to DNA polymerases and other proteins. Acts as a clamp, forming a ring around DNA (a reaction catalyzed by the clamp-loading complex) which diffuses in an ATP-independent manner freely and bidirectionally along dsDNA. Initially characterized for its ability to contact the catalytic subunit of DNA polymerase III (Pol III), a complex, multichain enzyme responsible for most of the replicative synthesis in bacteria; Pol III exhibits 3'-5' exonuclease proofreading activity. The beta chain is required for initiation of replication as well as for processivity of DNA replication.</text>
</comment>
<comment type="subunit">
    <text evidence="10">Forms a ring-shaped head-to-tail homodimer around DNA.</text>
</comment>
<evidence type="ECO:0000256" key="5">
    <source>
        <dbReference type="ARBA" id="ARBA00022679"/>
    </source>
</evidence>
<keyword evidence="6 10" id="KW-0548">Nucleotidyltransferase</keyword>
<dbReference type="RefSeq" id="WP_096257922.1">
    <property type="nucleotide sequence ID" value="NZ_BDME01000001.1"/>
</dbReference>
<evidence type="ECO:0000259" key="12">
    <source>
        <dbReference type="Pfam" id="PF02767"/>
    </source>
</evidence>
<dbReference type="InterPro" id="IPR022635">
    <property type="entry name" value="DNA_polIII_beta_C"/>
</dbReference>
<evidence type="ECO:0000259" key="11">
    <source>
        <dbReference type="Pfam" id="PF00712"/>
    </source>
</evidence>
<organism evidence="14 15">
    <name type="scientific">Lebetimonas natsushimae</name>
    <dbReference type="NCBI Taxonomy" id="1936991"/>
    <lineage>
        <taxon>Bacteria</taxon>
        <taxon>Pseudomonadati</taxon>
        <taxon>Campylobacterota</taxon>
        <taxon>Epsilonproteobacteria</taxon>
        <taxon>Nautiliales</taxon>
        <taxon>Nautiliaceae</taxon>
        <taxon>Lebetimonas</taxon>
    </lineage>
</organism>
<evidence type="ECO:0000256" key="10">
    <source>
        <dbReference type="PIRNR" id="PIRNR000804"/>
    </source>
</evidence>
<keyword evidence="5 10" id="KW-0808">Transferase</keyword>
<comment type="caution">
    <text evidence="14">The sequence shown here is derived from an EMBL/GenBank/DDBJ whole genome shotgun (WGS) entry which is preliminary data.</text>
</comment>
<accession>A0A292YB44</accession>
<dbReference type="InterPro" id="IPR022634">
    <property type="entry name" value="DNA_polIII_beta_N"/>
</dbReference>
<evidence type="ECO:0000313" key="14">
    <source>
        <dbReference type="EMBL" id="GAX86749.1"/>
    </source>
</evidence>
<keyword evidence="7 10" id="KW-0235">DNA replication</keyword>
<dbReference type="InterPro" id="IPR022637">
    <property type="entry name" value="DNA_polIII_beta_cen"/>
</dbReference>
<dbReference type="Pfam" id="PF02767">
    <property type="entry name" value="DNA_pol3_beta_2"/>
    <property type="match status" value="1"/>
</dbReference>
<keyword evidence="4 10" id="KW-0963">Cytoplasm</keyword>
<comment type="similarity">
    <text evidence="2 10">Belongs to the beta sliding clamp family.</text>
</comment>
<evidence type="ECO:0000256" key="4">
    <source>
        <dbReference type="ARBA" id="ARBA00022490"/>
    </source>
</evidence>
<dbReference type="GO" id="GO:0008408">
    <property type="term" value="F:3'-5' exonuclease activity"/>
    <property type="evidence" value="ECO:0007669"/>
    <property type="project" value="InterPro"/>
</dbReference>
<dbReference type="AlphaFoldDB" id="A0A292YB44"/>
<dbReference type="Pfam" id="PF00712">
    <property type="entry name" value="DNA_pol3_beta"/>
    <property type="match status" value="1"/>
</dbReference>
<evidence type="ECO:0000256" key="7">
    <source>
        <dbReference type="ARBA" id="ARBA00022705"/>
    </source>
</evidence>
<feature type="domain" description="DNA polymerase III beta sliding clamp N-terminal" evidence="11">
    <location>
        <begin position="1"/>
        <end position="116"/>
    </location>
</feature>
<feature type="domain" description="DNA polymerase III beta sliding clamp C-terminal" evidence="13">
    <location>
        <begin position="237"/>
        <end position="339"/>
    </location>
</feature>
<dbReference type="GO" id="GO:0006271">
    <property type="term" value="P:DNA strand elongation involved in DNA replication"/>
    <property type="evidence" value="ECO:0007669"/>
    <property type="project" value="TreeGrafter"/>
</dbReference>
<dbReference type="GO" id="GO:0003677">
    <property type="term" value="F:DNA binding"/>
    <property type="evidence" value="ECO:0007669"/>
    <property type="project" value="UniProtKB-UniRule"/>
</dbReference>
<keyword evidence="9" id="KW-0238">DNA-binding</keyword>
<dbReference type="SMART" id="SM00480">
    <property type="entry name" value="POL3Bc"/>
    <property type="match status" value="1"/>
</dbReference>